<evidence type="ECO:0000256" key="6">
    <source>
        <dbReference type="SAM" id="Phobius"/>
    </source>
</evidence>
<keyword evidence="2" id="KW-0186">Copper</keyword>
<dbReference type="SUPFAM" id="SSF49503">
    <property type="entry name" value="Cupredoxins"/>
    <property type="match status" value="1"/>
</dbReference>
<evidence type="ECO:0000313" key="12">
    <source>
        <dbReference type="Proteomes" id="UP000583929"/>
    </source>
</evidence>
<dbReference type="InterPro" id="IPR041844">
    <property type="entry name" value="Plantacyanin"/>
</dbReference>
<dbReference type="InterPro" id="IPR039391">
    <property type="entry name" value="Phytocyanin-like"/>
</dbReference>
<gene>
    <name evidence="10" type="ORF">F8388_010575</name>
    <name evidence="9" type="ORF">F8388_018896</name>
    <name evidence="8" type="ORF">G4B88_020402</name>
</gene>
<dbReference type="PANTHER" id="PTHR33021">
    <property type="entry name" value="BLUE COPPER PROTEIN"/>
    <property type="match status" value="1"/>
</dbReference>
<dbReference type="PANTHER" id="PTHR33021:SF9">
    <property type="entry name" value="PUTATIVE, EXPRESSED-RELATED"/>
    <property type="match status" value="1"/>
</dbReference>
<evidence type="ECO:0000313" key="8">
    <source>
        <dbReference type="EMBL" id="KAF4348339.1"/>
    </source>
</evidence>
<dbReference type="CDD" id="cd11013">
    <property type="entry name" value="Plantacyanin"/>
    <property type="match status" value="1"/>
</dbReference>
<reference evidence="11 12" key="1">
    <citation type="journal article" date="2020" name="bioRxiv">
        <title>Sequence and annotation of 42 cannabis genomes reveals extensive copy number variation in cannabinoid synthesis and pathogen resistance genes.</title>
        <authorList>
            <person name="Mckernan K.J."/>
            <person name="Helbert Y."/>
            <person name="Kane L.T."/>
            <person name="Ebling H."/>
            <person name="Zhang L."/>
            <person name="Liu B."/>
            <person name="Eaton Z."/>
            <person name="Mclaughlin S."/>
            <person name="Kingan S."/>
            <person name="Baybayan P."/>
            <person name="Concepcion G."/>
            <person name="Jordan M."/>
            <person name="Riva A."/>
            <person name="Barbazuk W."/>
            <person name="Harkins T."/>
        </authorList>
    </citation>
    <scope>NUCLEOTIDE SEQUENCE [LARGE SCALE GENOMIC DNA]</scope>
    <source>
        <strain evidence="11 12">cv. Jamaican Lion 4</strain>
        <strain evidence="8">Father</strain>
        <strain evidence="10">Mother</strain>
        <tissue evidence="10">Leaf</tissue>
    </source>
</reference>
<keyword evidence="12" id="KW-1185">Reference proteome</keyword>
<dbReference type="GO" id="GO:0005886">
    <property type="term" value="C:plasma membrane"/>
    <property type="evidence" value="ECO:0007669"/>
    <property type="project" value="TreeGrafter"/>
</dbReference>
<dbReference type="EMBL" id="JAATIQ010000698">
    <property type="protein sequence ID" value="KAF4348339.1"/>
    <property type="molecule type" value="Genomic_DNA"/>
</dbReference>
<dbReference type="EMBL" id="JAATIP010000086">
    <property type="protein sequence ID" value="KAF4376227.1"/>
    <property type="molecule type" value="Genomic_DNA"/>
</dbReference>
<dbReference type="PROSITE" id="PS51485">
    <property type="entry name" value="PHYTOCYANIN"/>
    <property type="match status" value="1"/>
</dbReference>
<evidence type="ECO:0000256" key="5">
    <source>
        <dbReference type="ARBA" id="ARBA00082491"/>
    </source>
</evidence>
<dbReference type="Pfam" id="PF02298">
    <property type="entry name" value="Cu_bind_like"/>
    <property type="match status" value="1"/>
</dbReference>
<dbReference type="InterPro" id="IPR008972">
    <property type="entry name" value="Cupredoxin"/>
</dbReference>
<dbReference type="GO" id="GO:0046872">
    <property type="term" value="F:metal ion binding"/>
    <property type="evidence" value="ECO:0007669"/>
    <property type="project" value="UniProtKB-KW"/>
</dbReference>
<evidence type="ECO:0000313" key="9">
    <source>
        <dbReference type="EMBL" id="KAF4376227.1"/>
    </source>
</evidence>
<dbReference type="OrthoDB" id="2011645at2759"/>
<comment type="caution">
    <text evidence="10">The sequence shown here is derived from an EMBL/GenBank/DDBJ whole genome shotgun (WGS) entry which is preliminary data.</text>
</comment>
<dbReference type="Proteomes" id="UP000525078">
    <property type="component" value="Unassembled WGS sequence"/>
</dbReference>
<organism evidence="10 11">
    <name type="scientific">Cannabis sativa</name>
    <name type="common">Hemp</name>
    <name type="synonym">Marijuana</name>
    <dbReference type="NCBI Taxonomy" id="3483"/>
    <lineage>
        <taxon>Eukaryota</taxon>
        <taxon>Viridiplantae</taxon>
        <taxon>Streptophyta</taxon>
        <taxon>Embryophyta</taxon>
        <taxon>Tracheophyta</taxon>
        <taxon>Spermatophyta</taxon>
        <taxon>Magnoliopsida</taxon>
        <taxon>eudicotyledons</taxon>
        <taxon>Gunneridae</taxon>
        <taxon>Pentapetalae</taxon>
        <taxon>rosids</taxon>
        <taxon>fabids</taxon>
        <taxon>Rosales</taxon>
        <taxon>Cannabaceae</taxon>
        <taxon>Cannabis</taxon>
    </lineage>
</organism>
<keyword evidence="6" id="KW-0472">Membrane</keyword>
<evidence type="ECO:0000313" key="11">
    <source>
        <dbReference type="Proteomes" id="UP000525078"/>
    </source>
</evidence>
<proteinExistence type="predicted"/>
<dbReference type="EMBL" id="JAATIP010000046">
    <property type="protein sequence ID" value="KAF4384977.1"/>
    <property type="molecule type" value="Genomic_DNA"/>
</dbReference>
<dbReference type="FunFam" id="2.60.40.420:FF:000013">
    <property type="entry name" value="basic blue protein-like"/>
    <property type="match status" value="1"/>
</dbReference>
<evidence type="ECO:0000259" key="7">
    <source>
        <dbReference type="PROSITE" id="PS51485"/>
    </source>
</evidence>
<keyword evidence="3" id="KW-1015">Disulfide bond</keyword>
<accession>A0A7J6GQ05</accession>
<dbReference type="GO" id="GO:0009055">
    <property type="term" value="F:electron transfer activity"/>
    <property type="evidence" value="ECO:0007669"/>
    <property type="project" value="InterPro"/>
</dbReference>
<keyword evidence="6" id="KW-1133">Transmembrane helix</keyword>
<keyword evidence="6" id="KW-0812">Transmembrane</keyword>
<feature type="domain" description="Phytocyanin" evidence="7">
    <location>
        <begin position="30"/>
        <end position="128"/>
    </location>
</feature>
<sequence length="128" mass="13686">MGGVNRGMATEAFVLMMLLIGHSVVLTSATKYVVGSSTGGWTFGAGCNWPSNGKLFKANDTLVFKYEAGHHNVVRVTKAGYRNCTAGVGAKVYSSGNDQIKLVKGKNYFICTFPNHCTFGVRLNVTAV</sequence>
<dbReference type="Gene3D" id="2.60.40.420">
    <property type="entry name" value="Cupredoxins - blue copper proteins"/>
    <property type="match status" value="1"/>
</dbReference>
<name>A0A7J6GQ05_CANSA</name>
<evidence type="ECO:0000256" key="3">
    <source>
        <dbReference type="ARBA" id="ARBA00023157"/>
    </source>
</evidence>
<keyword evidence="1" id="KW-0479">Metal-binding</keyword>
<protein>
    <recommendedName>
        <fullName evidence="4">Basic blue protein</fullName>
    </recommendedName>
    <alternativeName>
        <fullName evidence="5">Plantacyanin</fullName>
    </alternativeName>
</protein>
<evidence type="ECO:0000256" key="2">
    <source>
        <dbReference type="ARBA" id="ARBA00023008"/>
    </source>
</evidence>
<dbReference type="AlphaFoldDB" id="A0A7J6GQ05"/>
<feature type="transmembrane region" description="Helical" evidence="6">
    <location>
        <begin position="12"/>
        <end position="34"/>
    </location>
</feature>
<evidence type="ECO:0000256" key="1">
    <source>
        <dbReference type="ARBA" id="ARBA00022723"/>
    </source>
</evidence>
<evidence type="ECO:0000256" key="4">
    <source>
        <dbReference type="ARBA" id="ARBA00071970"/>
    </source>
</evidence>
<dbReference type="InterPro" id="IPR003245">
    <property type="entry name" value="Phytocyanin_dom"/>
</dbReference>
<evidence type="ECO:0000313" key="10">
    <source>
        <dbReference type="EMBL" id="KAF4384977.1"/>
    </source>
</evidence>
<dbReference type="Proteomes" id="UP000583929">
    <property type="component" value="Unassembled WGS sequence"/>
</dbReference>